<feature type="transmembrane region" description="Helical" evidence="1">
    <location>
        <begin position="20"/>
        <end position="41"/>
    </location>
</feature>
<dbReference type="InterPro" id="IPR011852">
    <property type="entry name" value="TRAP_TAXI"/>
</dbReference>
<evidence type="ECO:0000313" key="2">
    <source>
        <dbReference type="EMBL" id="ATB38894.1"/>
    </source>
</evidence>
<dbReference type="PANTHER" id="PTHR42941">
    <property type="entry name" value="SLL1037 PROTEIN"/>
    <property type="match status" value="1"/>
</dbReference>
<organism evidence="2 3">
    <name type="scientific">Cystobacter fuscus</name>
    <dbReference type="NCBI Taxonomy" id="43"/>
    <lineage>
        <taxon>Bacteria</taxon>
        <taxon>Pseudomonadati</taxon>
        <taxon>Myxococcota</taxon>
        <taxon>Myxococcia</taxon>
        <taxon>Myxococcales</taxon>
        <taxon>Cystobacterineae</taxon>
        <taxon>Archangiaceae</taxon>
        <taxon>Cystobacter</taxon>
    </lineage>
</organism>
<proteinExistence type="predicted"/>
<accession>A0A250J4P0</accession>
<dbReference type="KEGG" id="cfus:CYFUS_004331"/>
<dbReference type="SUPFAM" id="SSF53850">
    <property type="entry name" value="Periplasmic binding protein-like II"/>
    <property type="match status" value="1"/>
</dbReference>
<sequence>MLKTDTLKDQLRRTSRRDLWLVLGPSILLAIAAFAVAFYFIKPAPPKTLVVAAAQDEGGFNYFARRYRDILARHGVTLEIRPTQGSLTSLDMLTGDKAEADVAFVQSGSAAGRPQAPNIVSLGGLTHIPLWVFYRGEPLDDVRGLRGKRVAVGSLESGTRALALTLLKANAVEQSPTELLALERDEALARLKRGELDAVFLVASAEAPFVRKLIAEPGIRLLSFARGEAYVRRFPYLSRLVLPRGVLNLEADLPEQDVVLLAPMASLVARDSLHPALAYLLLSAASEVHGGAGILDRSGEFPAALEGEYPLSGEARRYYKSGPPLLQRYLPFWAANLVDRLWLMLVPIIAVVVPLGRAVPALVQWRIRSRIVRWYARLKEIELQLEENPGRKMLEDMLSRLDEAEREVNRIPMPLAYAENLYFFREHIDVVRRRVTRRLSGAPDESEALTQRVVVS</sequence>
<dbReference type="Pfam" id="PF16868">
    <property type="entry name" value="NMT1_3"/>
    <property type="match status" value="1"/>
</dbReference>
<dbReference type="AlphaFoldDB" id="A0A250J4P0"/>
<dbReference type="EMBL" id="CP022098">
    <property type="protein sequence ID" value="ATB38894.1"/>
    <property type="molecule type" value="Genomic_DNA"/>
</dbReference>
<name>A0A250J4P0_9BACT</name>
<dbReference type="Gene3D" id="3.40.190.10">
    <property type="entry name" value="Periplasmic binding protein-like II"/>
    <property type="match status" value="2"/>
</dbReference>
<feature type="transmembrane region" description="Helical" evidence="1">
    <location>
        <begin position="341"/>
        <end position="363"/>
    </location>
</feature>
<dbReference type="PANTHER" id="PTHR42941:SF1">
    <property type="entry name" value="SLL1037 PROTEIN"/>
    <property type="match status" value="1"/>
</dbReference>
<evidence type="ECO:0000256" key="1">
    <source>
        <dbReference type="SAM" id="Phobius"/>
    </source>
</evidence>
<keyword evidence="1" id="KW-0812">Transmembrane</keyword>
<keyword evidence="1" id="KW-1133">Transmembrane helix</keyword>
<gene>
    <name evidence="2" type="ORF">CYFUS_004331</name>
</gene>
<protein>
    <submittedName>
        <fullName evidence="2">C4-dicarboxylate ABC transporter substrate-binding protein</fullName>
    </submittedName>
</protein>
<keyword evidence="1" id="KW-0472">Membrane</keyword>
<reference evidence="2 3" key="1">
    <citation type="submission" date="2017-06" db="EMBL/GenBank/DDBJ databases">
        <title>Sequencing and comparative analysis of myxobacterial genomes.</title>
        <authorList>
            <person name="Rupp O."/>
            <person name="Goesmann A."/>
            <person name="Sogaard-Andersen L."/>
        </authorList>
    </citation>
    <scope>NUCLEOTIDE SEQUENCE [LARGE SCALE GENOMIC DNA]</scope>
    <source>
        <strain evidence="2 3">DSM 52655</strain>
    </source>
</reference>
<dbReference type="Proteomes" id="UP000217257">
    <property type="component" value="Chromosome"/>
</dbReference>
<evidence type="ECO:0000313" key="3">
    <source>
        <dbReference type="Proteomes" id="UP000217257"/>
    </source>
</evidence>